<feature type="region of interest" description="Disordered" evidence="1">
    <location>
        <begin position="182"/>
        <end position="230"/>
    </location>
</feature>
<dbReference type="EMBL" id="CM000129">
    <property type="protein sequence ID" value="EEC78146.1"/>
    <property type="molecule type" value="Genomic_DNA"/>
</dbReference>
<dbReference type="STRING" id="39946.B8AVM9"/>
<sequence length="230" mass="25221">MTMQYKLANPIVGVVVVDSSWAKDGAAARTTVRVVAEQLRAPRRPRRRTADVAIPPGEGSLGHRRRLAGYARAQLALPSLFLQIRSAQLTSVTGGGSGESGGGREQLWQASAVAIDSRVRGDYYSTCISFGDRDEVEKAFDELDGQEAKDSSGRLQKNVLLKRDNGDVASFYVRKMAYGAQLNKSELSNKRPPPTEHVEPTKEDNDGDKQKKRKTGKKHEKKKAKISVAE</sequence>
<evidence type="ECO:0000313" key="2">
    <source>
        <dbReference type="EMBL" id="EEC78146.1"/>
    </source>
</evidence>
<dbReference type="AlphaFoldDB" id="B8AVM9"/>
<organism evidence="2 3">
    <name type="scientific">Oryza sativa subsp. indica</name>
    <name type="common">Rice</name>
    <dbReference type="NCBI Taxonomy" id="39946"/>
    <lineage>
        <taxon>Eukaryota</taxon>
        <taxon>Viridiplantae</taxon>
        <taxon>Streptophyta</taxon>
        <taxon>Embryophyta</taxon>
        <taxon>Tracheophyta</taxon>
        <taxon>Spermatophyta</taxon>
        <taxon>Magnoliopsida</taxon>
        <taxon>Liliopsida</taxon>
        <taxon>Poales</taxon>
        <taxon>Poaceae</taxon>
        <taxon>BOP clade</taxon>
        <taxon>Oryzoideae</taxon>
        <taxon>Oryzeae</taxon>
        <taxon>Oryzinae</taxon>
        <taxon>Oryza</taxon>
        <taxon>Oryza sativa</taxon>
    </lineage>
</organism>
<protein>
    <submittedName>
        <fullName evidence="2">Uncharacterized protein</fullName>
    </submittedName>
</protein>
<evidence type="ECO:0000313" key="3">
    <source>
        <dbReference type="Proteomes" id="UP000007015"/>
    </source>
</evidence>
<evidence type="ECO:0000256" key="1">
    <source>
        <dbReference type="SAM" id="MobiDB-lite"/>
    </source>
</evidence>
<gene>
    <name evidence="2" type="ORF">OsI_17705</name>
</gene>
<feature type="compositionally biased region" description="Basic residues" evidence="1">
    <location>
        <begin position="210"/>
        <end position="230"/>
    </location>
</feature>
<name>B8AVM9_ORYSI</name>
<feature type="compositionally biased region" description="Basic and acidic residues" evidence="1">
    <location>
        <begin position="187"/>
        <end position="209"/>
    </location>
</feature>
<keyword evidence="3" id="KW-1185">Reference proteome</keyword>
<dbReference type="HOGENOM" id="CLU_1206504_0_0_1"/>
<reference evidence="2 3" key="1">
    <citation type="journal article" date="2005" name="PLoS Biol.">
        <title>The genomes of Oryza sativa: a history of duplications.</title>
        <authorList>
            <person name="Yu J."/>
            <person name="Wang J."/>
            <person name="Lin W."/>
            <person name="Li S."/>
            <person name="Li H."/>
            <person name="Zhou J."/>
            <person name="Ni P."/>
            <person name="Dong W."/>
            <person name="Hu S."/>
            <person name="Zeng C."/>
            <person name="Zhang J."/>
            <person name="Zhang Y."/>
            <person name="Li R."/>
            <person name="Xu Z."/>
            <person name="Li S."/>
            <person name="Li X."/>
            <person name="Zheng H."/>
            <person name="Cong L."/>
            <person name="Lin L."/>
            <person name="Yin J."/>
            <person name="Geng J."/>
            <person name="Li G."/>
            <person name="Shi J."/>
            <person name="Liu J."/>
            <person name="Lv H."/>
            <person name="Li J."/>
            <person name="Wang J."/>
            <person name="Deng Y."/>
            <person name="Ran L."/>
            <person name="Shi X."/>
            <person name="Wang X."/>
            <person name="Wu Q."/>
            <person name="Li C."/>
            <person name="Ren X."/>
            <person name="Wang J."/>
            <person name="Wang X."/>
            <person name="Li D."/>
            <person name="Liu D."/>
            <person name="Zhang X."/>
            <person name="Ji Z."/>
            <person name="Zhao W."/>
            <person name="Sun Y."/>
            <person name="Zhang Z."/>
            <person name="Bao J."/>
            <person name="Han Y."/>
            <person name="Dong L."/>
            <person name="Ji J."/>
            <person name="Chen P."/>
            <person name="Wu S."/>
            <person name="Liu J."/>
            <person name="Xiao Y."/>
            <person name="Bu D."/>
            <person name="Tan J."/>
            <person name="Yang L."/>
            <person name="Ye C."/>
            <person name="Zhang J."/>
            <person name="Xu J."/>
            <person name="Zhou Y."/>
            <person name="Yu Y."/>
            <person name="Zhang B."/>
            <person name="Zhuang S."/>
            <person name="Wei H."/>
            <person name="Liu B."/>
            <person name="Lei M."/>
            <person name="Yu H."/>
            <person name="Li Y."/>
            <person name="Xu H."/>
            <person name="Wei S."/>
            <person name="He X."/>
            <person name="Fang L."/>
            <person name="Zhang Z."/>
            <person name="Zhang Y."/>
            <person name="Huang X."/>
            <person name="Su Z."/>
            <person name="Tong W."/>
            <person name="Li J."/>
            <person name="Tong Z."/>
            <person name="Li S."/>
            <person name="Ye J."/>
            <person name="Wang L."/>
            <person name="Fang L."/>
            <person name="Lei T."/>
            <person name="Chen C."/>
            <person name="Chen H."/>
            <person name="Xu Z."/>
            <person name="Li H."/>
            <person name="Huang H."/>
            <person name="Zhang F."/>
            <person name="Xu H."/>
            <person name="Li N."/>
            <person name="Zhao C."/>
            <person name="Li S."/>
            <person name="Dong L."/>
            <person name="Huang Y."/>
            <person name="Li L."/>
            <person name="Xi Y."/>
            <person name="Qi Q."/>
            <person name="Li W."/>
            <person name="Zhang B."/>
            <person name="Hu W."/>
            <person name="Zhang Y."/>
            <person name="Tian X."/>
            <person name="Jiao Y."/>
            <person name="Liang X."/>
            <person name="Jin J."/>
            <person name="Gao L."/>
            <person name="Zheng W."/>
            <person name="Hao B."/>
            <person name="Liu S."/>
            <person name="Wang W."/>
            <person name="Yuan L."/>
            <person name="Cao M."/>
            <person name="McDermott J."/>
            <person name="Samudrala R."/>
            <person name="Wang J."/>
            <person name="Wong G.K."/>
            <person name="Yang H."/>
        </authorList>
    </citation>
    <scope>NUCLEOTIDE SEQUENCE [LARGE SCALE GENOMIC DNA]</scope>
    <source>
        <strain evidence="3">cv. 93-11</strain>
    </source>
</reference>
<proteinExistence type="predicted"/>
<accession>B8AVM9</accession>
<dbReference type="Gramene" id="BGIOSGA014206-TA">
    <property type="protein sequence ID" value="BGIOSGA014206-PA"/>
    <property type="gene ID" value="BGIOSGA014206"/>
</dbReference>
<dbReference type="Proteomes" id="UP000007015">
    <property type="component" value="Chromosome 4"/>
</dbReference>